<organism evidence="1 2">
    <name type="scientific">Gossypium tomentosum</name>
    <name type="common">Hawaiian cotton</name>
    <name type="synonym">Gossypium sandvicense</name>
    <dbReference type="NCBI Taxonomy" id="34277"/>
    <lineage>
        <taxon>Eukaryota</taxon>
        <taxon>Viridiplantae</taxon>
        <taxon>Streptophyta</taxon>
        <taxon>Embryophyta</taxon>
        <taxon>Tracheophyta</taxon>
        <taxon>Spermatophyta</taxon>
        <taxon>Magnoliopsida</taxon>
        <taxon>eudicotyledons</taxon>
        <taxon>Gunneridae</taxon>
        <taxon>Pentapetalae</taxon>
        <taxon>rosids</taxon>
        <taxon>malvids</taxon>
        <taxon>Malvales</taxon>
        <taxon>Malvaceae</taxon>
        <taxon>Malvoideae</taxon>
        <taxon>Gossypium</taxon>
    </lineage>
</organism>
<sequence>MKLENEKKLKKAIKTEISKDSKEEEESLPLQLGRLSPVHLCQNRRSDGVIVFKSAQIFLEGRRLGLKP</sequence>
<dbReference type="AlphaFoldDB" id="A0A5D2I719"/>
<evidence type="ECO:0000313" key="1">
    <source>
        <dbReference type="EMBL" id="TYH38394.1"/>
    </source>
</evidence>
<reference evidence="1 2" key="1">
    <citation type="submission" date="2019-07" db="EMBL/GenBank/DDBJ databases">
        <title>WGS assembly of Gossypium tomentosum.</title>
        <authorList>
            <person name="Chen Z.J."/>
            <person name="Sreedasyam A."/>
            <person name="Ando A."/>
            <person name="Song Q."/>
            <person name="De L."/>
            <person name="Hulse-Kemp A."/>
            <person name="Ding M."/>
            <person name="Ye W."/>
            <person name="Kirkbride R."/>
            <person name="Jenkins J."/>
            <person name="Plott C."/>
            <person name="Lovell J."/>
            <person name="Lin Y.-M."/>
            <person name="Vaughn R."/>
            <person name="Liu B."/>
            <person name="Li W."/>
            <person name="Simpson S."/>
            <person name="Scheffler B."/>
            <person name="Saski C."/>
            <person name="Grover C."/>
            <person name="Hu G."/>
            <person name="Conover J."/>
            <person name="Carlson J."/>
            <person name="Shu S."/>
            <person name="Boston L."/>
            <person name="Williams M."/>
            <person name="Peterson D."/>
            <person name="Mcgee K."/>
            <person name="Jones D."/>
            <person name="Wendel J."/>
            <person name="Stelly D."/>
            <person name="Grimwood J."/>
            <person name="Schmutz J."/>
        </authorList>
    </citation>
    <scope>NUCLEOTIDE SEQUENCE [LARGE SCALE GENOMIC DNA]</scope>
    <source>
        <strain evidence="1">7179.01</strain>
    </source>
</reference>
<dbReference type="Proteomes" id="UP000322667">
    <property type="component" value="Chromosome D12"/>
</dbReference>
<name>A0A5D2I719_GOSTO</name>
<proteinExistence type="predicted"/>
<accession>A0A5D2I719</accession>
<gene>
    <name evidence="1" type="ORF">ES332_D12G107300v1</name>
</gene>
<protein>
    <submittedName>
        <fullName evidence="1">Uncharacterized protein</fullName>
    </submittedName>
</protein>
<keyword evidence="2" id="KW-1185">Reference proteome</keyword>
<evidence type="ECO:0000313" key="2">
    <source>
        <dbReference type="Proteomes" id="UP000322667"/>
    </source>
</evidence>
<dbReference type="EMBL" id="CM017634">
    <property type="protein sequence ID" value="TYH38394.1"/>
    <property type="molecule type" value="Genomic_DNA"/>
</dbReference>